<reference evidence="5" key="1">
    <citation type="submission" date="2021-06" db="EMBL/GenBank/DDBJ databases">
        <title>Parelaphostrongylus tenuis whole genome reference sequence.</title>
        <authorList>
            <person name="Garwood T.J."/>
            <person name="Larsen P.A."/>
            <person name="Fountain-Jones N.M."/>
            <person name="Garbe J.R."/>
            <person name="Macchietto M.G."/>
            <person name="Kania S.A."/>
            <person name="Gerhold R.W."/>
            <person name="Richards J.E."/>
            <person name="Wolf T.M."/>
        </authorList>
    </citation>
    <scope>NUCLEOTIDE SEQUENCE</scope>
    <source>
        <strain evidence="5">MNPRO001-30</strain>
        <tissue evidence="5">Meninges</tissue>
    </source>
</reference>
<dbReference type="GO" id="GO:0015293">
    <property type="term" value="F:symporter activity"/>
    <property type="evidence" value="ECO:0007669"/>
    <property type="project" value="InterPro"/>
</dbReference>
<proteinExistence type="predicted"/>
<evidence type="ECO:0000256" key="1">
    <source>
        <dbReference type="ARBA" id="ARBA00022692"/>
    </source>
</evidence>
<dbReference type="EMBL" id="JAHQIW010007010">
    <property type="protein sequence ID" value="KAJ1371638.1"/>
    <property type="molecule type" value="Genomic_DNA"/>
</dbReference>
<evidence type="ECO:0000256" key="4">
    <source>
        <dbReference type="SAM" id="Phobius"/>
    </source>
</evidence>
<keyword evidence="3 4" id="KW-0472">Membrane</keyword>
<feature type="transmembrane region" description="Helical" evidence="4">
    <location>
        <begin position="38"/>
        <end position="57"/>
    </location>
</feature>
<dbReference type="GO" id="GO:0016020">
    <property type="term" value="C:membrane"/>
    <property type="evidence" value="ECO:0007669"/>
    <property type="project" value="InterPro"/>
</dbReference>
<name>A0AAD5R8B5_PARTN</name>
<evidence type="ECO:0000313" key="6">
    <source>
        <dbReference type="Proteomes" id="UP001196413"/>
    </source>
</evidence>
<organism evidence="5 6">
    <name type="scientific">Parelaphostrongylus tenuis</name>
    <name type="common">Meningeal worm</name>
    <dbReference type="NCBI Taxonomy" id="148309"/>
    <lineage>
        <taxon>Eukaryota</taxon>
        <taxon>Metazoa</taxon>
        <taxon>Ecdysozoa</taxon>
        <taxon>Nematoda</taxon>
        <taxon>Chromadorea</taxon>
        <taxon>Rhabditida</taxon>
        <taxon>Rhabditina</taxon>
        <taxon>Rhabditomorpha</taxon>
        <taxon>Strongyloidea</taxon>
        <taxon>Metastrongylidae</taxon>
        <taxon>Parelaphostrongylus</taxon>
    </lineage>
</organism>
<sequence>MAQTSAALALLLNEYSPLGILCLIMARILETDHLPGTAWTLGLYMLTCITITSYYNILLDITA</sequence>
<dbReference type="AlphaFoldDB" id="A0AAD5R8B5"/>
<keyword evidence="2 4" id="KW-1133">Transmembrane helix</keyword>
<accession>A0AAD5R8B5</accession>
<evidence type="ECO:0000256" key="2">
    <source>
        <dbReference type="ARBA" id="ARBA00022989"/>
    </source>
</evidence>
<protein>
    <submittedName>
        <fullName evidence="5">Uncharacterized protein</fullName>
    </submittedName>
</protein>
<keyword evidence="6" id="KW-1185">Reference proteome</keyword>
<feature type="transmembrane region" description="Helical" evidence="4">
    <location>
        <begin position="6"/>
        <end position="26"/>
    </location>
</feature>
<gene>
    <name evidence="5" type="ORF">KIN20_033623</name>
</gene>
<comment type="caution">
    <text evidence="5">The sequence shown here is derived from an EMBL/GenBank/DDBJ whole genome shotgun (WGS) entry which is preliminary data.</text>
</comment>
<evidence type="ECO:0000313" key="5">
    <source>
        <dbReference type="EMBL" id="KAJ1371638.1"/>
    </source>
</evidence>
<evidence type="ECO:0000256" key="3">
    <source>
        <dbReference type="ARBA" id="ARBA00023136"/>
    </source>
</evidence>
<dbReference type="Gene3D" id="1.10.3860.10">
    <property type="entry name" value="Sodium:dicarboxylate symporter"/>
    <property type="match status" value="1"/>
</dbReference>
<keyword evidence="1 4" id="KW-0812">Transmembrane</keyword>
<dbReference type="InterPro" id="IPR036458">
    <property type="entry name" value="Na:dicarbo_symporter_sf"/>
</dbReference>
<dbReference type="Proteomes" id="UP001196413">
    <property type="component" value="Unassembled WGS sequence"/>
</dbReference>